<keyword evidence="20" id="KW-1185">Reference proteome</keyword>
<feature type="domain" description="TonB-dependent receptor plug" evidence="18">
    <location>
        <begin position="68"/>
        <end position="168"/>
    </location>
</feature>
<keyword evidence="6 14" id="KW-0812">Transmembrane</keyword>
<dbReference type="InterPro" id="IPR012910">
    <property type="entry name" value="Plug_dom"/>
</dbReference>
<dbReference type="EMBL" id="QAOH01000007">
    <property type="protein sequence ID" value="PTQ72016.1"/>
    <property type="molecule type" value="Genomic_DNA"/>
</dbReference>
<evidence type="ECO:0000256" key="14">
    <source>
        <dbReference type="PROSITE-ProRule" id="PRU01360"/>
    </source>
</evidence>
<evidence type="ECO:0000256" key="5">
    <source>
        <dbReference type="ARBA" id="ARBA00022496"/>
    </source>
</evidence>
<comment type="subcellular location">
    <subcellularLocation>
        <location evidence="1 14">Cell outer membrane</location>
        <topology evidence="1 14">Multi-pass membrane protein</topology>
    </subcellularLocation>
</comment>
<evidence type="ECO:0000259" key="18">
    <source>
        <dbReference type="Pfam" id="PF07715"/>
    </source>
</evidence>
<name>A0A2T5HKF2_9RHOB</name>
<dbReference type="NCBIfam" id="TIGR01783">
    <property type="entry name" value="TonB-siderophor"/>
    <property type="match status" value="1"/>
</dbReference>
<dbReference type="InterPro" id="IPR039426">
    <property type="entry name" value="TonB-dep_rcpt-like"/>
</dbReference>
<keyword evidence="12 19" id="KW-0675">Receptor</keyword>
<dbReference type="GO" id="GO:0009279">
    <property type="term" value="C:cell outer membrane"/>
    <property type="evidence" value="ECO:0007669"/>
    <property type="project" value="UniProtKB-SubCell"/>
</dbReference>
<evidence type="ECO:0000256" key="13">
    <source>
        <dbReference type="ARBA" id="ARBA00023237"/>
    </source>
</evidence>
<dbReference type="Gene3D" id="2.40.170.20">
    <property type="entry name" value="TonB-dependent receptor, beta-barrel domain"/>
    <property type="match status" value="1"/>
</dbReference>
<evidence type="ECO:0000256" key="4">
    <source>
        <dbReference type="ARBA" id="ARBA00022452"/>
    </source>
</evidence>
<evidence type="ECO:0000256" key="3">
    <source>
        <dbReference type="ARBA" id="ARBA00022448"/>
    </source>
</evidence>
<comment type="similarity">
    <text evidence="2 14 15">Belongs to the TonB-dependent receptor family.</text>
</comment>
<evidence type="ECO:0000313" key="20">
    <source>
        <dbReference type="Proteomes" id="UP000244077"/>
    </source>
</evidence>
<dbReference type="GO" id="GO:0038023">
    <property type="term" value="F:signaling receptor activity"/>
    <property type="evidence" value="ECO:0007669"/>
    <property type="project" value="InterPro"/>
</dbReference>
<keyword evidence="7 16" id="KW-0732">Signal</keyword>
<proteinExistence type="inferred from homology"/>
<evidence type="ECO:0000259" key="17">
    <source>
        <dbReference type="Pfam" id="PF00593"/>
    </source>
</evidence>
<dbReference type="Proteomes" id="UP000244077">
    <property type="component" value="Unassembled WGS sequence"/>
</dbReference>
<dbReference type="Gene3D" id="2.170.130.10">
    <property type="entry name" value="TonB-dependent receptor, plug domain"/>
    <property type="match status" value="1"/>
</dbReference>
<dbReference type="FunFam" id="2.170.130.10:FF:000001">
    <property type="entry name" value="Catecholate siderophore TonB-dependent receptor"/>
    <property type="match status" value="1"/>
</dbReference>
<keyword evidence="8" id="KW-0408">Iron</keyword>
<evidence type="ECO:0000256" key="7">
    <source>
        <dbReference type="ARBA" id="ARBA00022729"/>
    </source>
</evidence>
<comment type="caution">
    <text evidence="19">The sequence shown here is derived from an EMBL/GenBank/DDBJ whole genome shotgun (WGS) entry which is preliminary data.</text>
</comment>
<keyword evidence="4 14" id="KW-1134">Transmembrane beta strand</keyword>
<dbReference type="PANTHER" id="PTHR32552">
    <property type="entry name" value="FERRICHROME IRON RECEPTOR-RELATED"/>
    <property type="match status" value="1"/>
</dbReference>
<evidence type="ECO:0000256" key="8">
    <source>
        <dbReference type="ARBA" id="ARBA00023004"/>
    </source>
</evidence>
<evidence type="ECO:0000313" key="19">
    <source>
        <dbReference type="EMBL" id="PTQ72016.1"/>
    </source>
</evidence>
<dbReference type="RefSeq" id="WP_170109276.1">
    <property type="nucleotide sequence ID" value="NZ_QAOH01000007.1"/>
</dbReference>
<evidence type="ECO:0000256" key="15">
    <source>
        <dbReference type="RuleBase" id="RU003357"/>
    </source>
</evidence>
<evidence type="ECO:0000256" key="6">
    <source>
        <dbReference type="ARBA" id="ARBA00022692"/>
    </source>
</evidence>
<accession>A0A2T5HKF2</accession>
<dbReference type="PROSITE" id="PS52016">
    <property type="entry name" value="TONB_DEPENDENT_REC_3"/>
    <property type="match status" value="1"/>
</dbReference>
<evidence type="ECO:0000256" key="11">
    <source>
        <dbReference type="ARBA" id="ARBA00023136"/>
    </source>
</evidence>
<protein>
    <submittedName>
        <fullName evidence="19">Iron complex outermembrane receptor protein</fullName>
    </submittedName>
</protein>
<dbReference type="InterPro" id="IPR036942">
    <property type="entry name" value="Beta-barrel_TonB_sf"/>
</dbReference>
<dbReference type="InterPro" id="IPR010105">
    <property type="entry name" value="TonB_sidphr_rcpt"/>
</dbReference>
<keyword evidence="11 14" id="KW-0472">Membrane</keyword>
<dbReference type="GO" id="GO:0015891">
    <property type="term" value="P:siderophore transport"/>
    <property type="evidence" value="ECO:0007669"/>
    <property type="project" value="InterPro"/>
</dbReference>
<dbReference type="PANTHER" id="PTHR32552:SF68">
    <property type="entry name" value="FERRICHROME OUTER MEMBRANE TRANSPORTER_PHAGE RECEPTOR"/>
    <property type="match status" value="1"/>
</dbReference>
<keyword evidence="13 14" id="KW-0998">Cell outer membrane</keyword>
<dbReference type="AlphaFoldDB" id="A0A2T5HKF2"/>
<dbReference type="Pfam" id="PF07715">
    <property type="entry name" value="Plug"/>
    <property type="match status" value="1"/>
</dbReference>
<evidence type="ECO:0000256" key="16">
    <source>
        <dbReference type="SAM" id="SignalP"/>
    </source>
</evidence>
<keyword evidence="5" id="KW-0410">Iron transport</keyword>
<feature type="domain" description="TonB-dependent receptor-like beta-barrel" evidence="17">
    <location>
        <begin position="241"/>
        <end position="685"/>
    </location>
</feature>
<dbReference type="GO" id="GO:0015344">
    <property type="term" value="F:siderophore uptake transmembrane transporter activity"/>
    <property type="evidence" value="ECO:0007669"/>
    <property type="project" value="TreeGrafter"/>
</dbReference>
<gene>
    <name evidence="19" type="ORF">C8N42_107195</name>
</gene>
<evidence type="ECO:0000256" key="10">
    <source>
        <dbReference type="ARBA" id="ARBA00023077"/>
    </source>
</evidence>
<organism evidence="19 20">
    <name type="scientific">Celeribacter persicus</name>
    <dbReference type="NCBI Taxonomy" id="1651082"/>
    <lineage>
        <taxon>Bacteria</taxon>
        <taxon>Pseudomonadati</taxon>
        <taxon>Pseudomonadota</taxon>
        <taxon>Alphaproteobacteria</taxon>
        <taxon>Rhodobacterales</taxon>
        <taxon>Roseobacteraceae</taxon>
        <taxon>Celeribacter</taxon>
    </lineage>
</organism>
<dbReference type="InterPro" id="IPR000531">
    <property type="entry name" value="Beta-barrel_TonB"/>
</dbReference>
<keyword evidence="9" id="KW-0406">Ion transport</keyword>
<keyword evidence="10 15" id="KW-0798">TonB box</keyword>
<dbReference type="SUPFAM" id="SSF56935">
    <property type="entry name" value="Porins"/>
    <property type="match status" value="1"/>
</dbReference>
<sequence>MTQMTRGVALTLASLMASTAIVAPALAQETVELEQILIEGLTEEADGPVEGYAAGQSASATGSDIALVKTPVTVNVIGQDQIEDQGATSVAEALRYTAGVSAEYRGTSNLSDEIQLRGFGDRTFVPKFLDGLSFGQGIHAQLDPFYLERIEVVKGPNSVAYGQVTPGGLIAMSSKKPTEDQGNRVELAVGSDEYVRFSGDFQGDLDDEGRLKYRFVGSAWQKNLQGDFDQNRFFIAPSLEWQVSEATTLTLSALYQNEPDAGNRGFMPYYGIVKPTEDGILLDDDFQSYAPDYDSVERETKSLGYELTHEFANGWTLDHSLRYTELEISQTQVGMWDPVDYGTDDSDFYLYRFLSEDSAQTLAGDVQVSGQVQTGGLTHELTFGMDYLKNEVDSSYARSATDTYIFSVVDMNYPDAADIAAMTLDGYSYTSTSDLTQTGLFAQDRITFGDWAVLLGGRYDWTETVATRNGVHTGTYEDEAFTGRAAVSYTTAFGLVPYLSYSTSFEPVTSLDDSGEATFEPTTGEQWEVGAKWQSSDGRFLVSAAYFDITKKNITESDPVTSETVQIGEIRSKGFEIEARGELTDRLSVIGSYFNTDATYETGDDKGNTFYAVPTEQAALWVKYAVNDAFDVSLGARYTGSSYANSANTLSVPSYTLFDAGFGVDLGALWPSAEGVNAKLSIQNLTDERYVASCVRSYCWLGEGRNLQASVSYEW</sequence>
<feature type="signal peptide" evidence="16">
    <location>
        <begin position="1"/>
        <end position="27"/>
    </location>
</feature>
<feature type="chain" id="PRO_5015586067" evidence="16">
    <location>
        <begin position="28"/>
        <end position="715"/>
    </location>
</feature>
<evidence type="ECO:0000256" key="1">
    <source>
        <dbReference type="ARBA" id="ARBA00004571"/>
    </source>
</evidence>
<evidence type="ECO:0000256" key="2">
    <source>
        <dbReference type="ARBA" id="ARBA00009810"/>
    </source>
</evidence>
<reference evidence="19 20" key="1">
    <citation type="submission" date="2018-04" db="EMBL/GenBank/DDBJ databases">
        <title>Genomic Encyclopedia of Archaeal and Bacterial Type Strains, Phase II (KMG-II): from individual species to whole genera.</title>
        <authorList>
            <person name="Goeker M."/>
        </authorList>
    </citation>
    <scope>NUCLEOTIDE SEQUENCE [LARGE SCALE GENOMIC DNA]</scope>
    <source>
        <strain evidence="19 20">DSM 100434</strain>
    </source>
</reference>
<evidence type="ECO:0000256" key="9">
    <source>
        <dbReference type="ARBA" id="ARBA00023065"/>
    </source>
</evidence>
<keyword evidence="3 14" id="KW-0813">Transport</keyword>
<dbReference type="Pfam" id="PF00593">
    <property type="entry name" value="TonB_dep_Rec_b-barrel"/>
    <property type="match status" value="1"/>
</dbReference>
<dbReference type="InterPro" id="IPR037066">
    <property type="entry name" value="Plug_dom_sf"/>
</dbReference>
<evidence type="ECO:0000256" key="12">
    <source>
        <dbReference type="ARBA" id="ARBA00023170"/>
    </source>
</evidence>
<dbReference type="CDD" id="cd01347">
    <property type="entry name" value="ligand_gated_channel"/>
    <property type="match status" value="1"/>
</dbReference>